<name>A0ABU0E826_9FIRM</name>
<evidence type="ECO:0000313" key="1">
    <source>
        <dbReference type="EMBL" id="MDQ0362858.1"/>
    </source>
</evidence>
<gene>
    <name evidence="1" type="ORF">J2S15_003619</name>
</gene>
<dbReference type="RefSeq" id="WP_307410997.1">
    <property type="nucleotide sequence ID" value="NZ_JAUSUR010000008.1"/>
</dbReference>
<comment type="caution">
    <text evidence="1">The sequence shown here is derived from an EMBL/GenBank/DDBJ whole genome shotgun (WGS) entry which is preliminary data.</text>
</comment>
<dbReference type="Proteomes" id="UP001230220">
    <property type="component" value="Unassembled WGS sequence"/>
</dbReference>
<sequence length="98" mass="11084">MVSDKILTSKDVQLALTLKTNQLKREKLASLTYRQVSRTLTEFVWRNKNVTNMNDAVNDIMNLDVAKVVTYLSLNAIEQGSKLELDSINGILRGELDD</sequence>
<dbReference type="Pfam" id="PF13797">
    <property type="entry name" value="Post_transc_reg"/>
    <property type="match status" value="1"/>
</dbReference>
<protein>
    <submittedName>
        <fullName evidence="1">Uncharacterized protein</fullName>
    </submittedName>
</protein>
<proteinExistence type="predicted"/>
<keyword evidence="2" id="KW-1185">Reference proteome</keyword>
<accession>A0ABU0E826</accession>
<dbReference type="InterPro" id="IPR025716">
    <property type="entry name" value="Post-transcriptional_regulator"/>
</dbReference>
<evidence type="ECO:0000313" key="2">
    <source>
        <dbReference type="Proteomes" id="UP001230220"/>
    </source>
</evidence>
<organism evidence="1 2">
    <name type="scientific">Breznakia pachnodae</name>
    <dbReference type="NCBI Taxonomy" id="265178"/>
    <lineage>
        <taxon>Bacteria</taxon>
        <taxon>Bacillati</taxon>
        <taxon>Bacillota</taxon>
        <taxon>Erysipelotrichia</taxon>
        <taxon>Erysipelotrichales</taxon>
        <taxon>Erysipelotrichaceae</taxon>
        <taxon>Breznakia</taxon>
    </lineage>
</organism>
<dbReference type="EMBL" id="JAUSUR010000008">
    <property type="protein sequence ID" value="MDQ0362858.1"/>
    <property type="molecule type" value="Genomic_DNA"/>
</dbReference>
<reference evidence="1 2" key="1">
    <citation type="submission" date="2023-07" db="EMBL/GenBank/DDBJ databases">
        <title>Genomic Encyclopedia of Type Strains, Phase IV (KMG-IV): sequencing the most valuable type-strain genomes for metagenomic binning, comparative biology and taxonomic classification.</title>
        <authorList>
            <person name="Goeker M."/>
        </authorList>
    </citation>
    <scope>NUCLEOTIDE SEQUENCE [LARGE SCALE GENOMIC DNA]</scope>
    <source>
        <strain evidence="1 2">DSM 16784</strain>
    </source>
</reference>